<dbReference type="EMBL" id="BPLR01008961">
    <property type="protein sequence ID" value="GIY28578.1"/>
    <property type="molecule type" value="Genomic_DNA"/>
</dbReference>
<sequence>MNIGYVHLLSNANTVHKPGIASSLNGPPMKQKEKLRGNPAVGVHRLRGHRGKTLLAGSKPLPQQDGGGLLQELNC</sequence>
<proteinExistence type="predicted"/>
<dbReference type="Proteomes" id="UP001054945">
    <property type="component" value="Unassembled WGS sequence"/>
</dbReference>
<gene>
    <name evidence="2" type="ORF">CEXT_340751</name>
</gene>
<comment type="caution">
    <text evidence="2">The sequence shown here is derived from an EMBL/GenBank/DDBJ whole genome shotgun (WGS) entry which is preliminary data.</text>
</comment>
<name>A0AAV4S9G5_CAEEX</name>
<keyword evidence="3" id="KW-1185">Reference proteome</keyword>
<evidence type="ECO:0000313" key="2">
    <source>
        <dbReference type="EMBL" id="GIY28578.1"/>
    </source>
</evidence>
<accession>A0AAV4S9G5</accession>
<dbReference type="AlphaFoldDB" id="A0AAV4S9G5"/>
<evidence type="ECO:0000256" key="1">
    <source>
        <dbReference type="SAM" id="MobiDB-lite"/>
    </source>
</evidence>
<reference evidence="2 3" key="1">
    <citation type="submission" date="2021-06" db="EMBL/GenBank/DDBJ databases">
        <title>Caerostris extrusa draft genome.</title>
        <authorList>
            <person name="Kono N."/>
            <person name="Arakawa K."/>
        </authorList>
    </citation>
    <scope>NUCLEOTIDE SEQUENCE [LARGE SCALE GENOMIC DNA]</scope>
</reference>
<evidence type="ECO:0000313" key="3">
    <source>
        <dbReference type="Proteomes" id="UP001054945"/>
    </source>
</evidence>
<organism evidence="2 3">
    <name type="scientific">Caerostris extrusa</name>
    <name type="common">Bark spider</name>
    <name type="synonym">Caerostris bankana</name>
    <dbReference type="NCBI Taxonomy" id="172846"/>
    <lineage>
        <taxon>Eukaryota</taxon>
        <taxon>Metazoa</taxon>
        <taxon>Ecdysozoa</taxon>
        <taxon>Arthropoda</taxon>
        <taxon>Chelicerata</taxon>
        <taxon>Arachnida</taxon>
        <taxon>Araneae</taxon>
        <taxon>Araneomorphae</taxon>
        <taxon>Entelegynae</taxon>
        <taxon>Araneoidea</taxon>
        <taxon>Araneidae</taxon>
        <taxon>Caerostris</taxon>
    </lineage>
</organism>
<feature type="region of interest" description="Disordered" evidence="1">
    <location>
        <begin position="51"/>
        <end position="75"/>
    </location>
</feature>
<protein>
    <recommendedName>
        <fullName evidence="4">Ribosomal protein L2</fullName>
    </recommendedName>
</protein>
<evidence type="ECO:0008006" key="4">
    <source>
        <dbReference type="Google" id="ProtNLM"/>
    </source>
</evidence>